<dbReference type="EMBL" id="REFS01000001">
    <property type="protein sequence ID" value="RMB25085.1"/>
    <property type="molecule type" value="Genomic_DNA"/>
</dbReference>
<gene>
    <name evidence="3" type="ORF">ATH50_0168</name>
    <name evidence="2" type="ORF">DU502_08305</name>
</gene>
<evidence type="ECO:0000313" key="4">
    <source>
        <dbReference type="Proteomes" id="UP000277326"/>
    </source>
</evidence>
<dbReference type="SUPFAM" id="SSF50969">
    <property type="entry name" value="YVTN repeat-like/Quinoprotein amine dehydrogenase"/>
    <property type="match status" value="1"/>
</dbReference>
<evidence type="ECO:0000313" key="3">
    <source>
        <dbReference type="EMBL" id="RMB25085.1"/>
    </source>
</evidence>
<keyword evidence="5" id="KW-1185">Reference proteome</keyword>
<reference evidence="2 5" key="2">
    <citation type="submission" date="2018-07" db="EMBL/GenBank/DDBJ databases">
        <title>Genome sequences of Haloplanus aerogenes JCM 16430T.</title>
        <authorList>
            <person name="Kim Y.B."/>
            <person name="Roh S.W."/>
        </authorList>
    </citation>
    <scope>NUCLEOTIDE SEQUENCE [LARGE SCALE GENOMIC DNA]</scope>
    <source>
        <strain evidence="2 5">JCM 16430</strain>
    </source>
</reference>
<evidence type="ECO:0000256" key="1">
    <source>
        <dbReference type="SAM" id="MobiDB-lite"/>
    </source>
</evidence>
<dbReference type="NCBIfam" id="TIGR04088">
    <property type="entry name" value="cognate_SipW"/>
    <property type="match status" value="1"/>
</dbReference>
<dbReference type="Proteomes" id="UP000282007">
    <property type="component" value="Chromosome"/>
</dbReference>
<dbReference type="OrthoDB" id="222305at2157"/>
<dbReference type="GeneID" id="38471281"/>
<evidence type="ECO:0000313" key="5">
    <source>
        <dbReference type="Proteomes" id="UP000282007"/>
    </source>
</evidence>
<dbReference type="InterPro" id="IPR023833">
    <property type="entry name" value="Signal_pept_SipW-depend-type"/>
</dbReference>
<dbReference type="EMBL" id="CP034145">
    <property type="protein sequence ID" value="AZH25382.1"/>
    <property type="molecule type" value="Genomic_DNA"/>
</dbReference>
<dbReference type="PROSITE" id="PS51318">
    <property type="entry name" value="TAT"/>
    <property type="match status" value="1"/>
</dbReference>
<reference evidence="3" key="3">
    <citation type="submission" date="2018-10" db="EMBL/GenBank/DDBJ databases">
        <authorList>
            <person name="Whitman W."/>
            <person name="Huntemann M."/>
            <person name="Clum A."/>
            <person name="Pillay M."/>
            <person name="Palaniappan K."/>
            <person name="Varghese N."/>
            <person name="Mikhailova N."/>
            <person name="Stamatis D."/>
            <person name="Reddy T."/>
            <person name="Daum C."/>
            <person name="Shapiro N."/>
            <person name="Ivanova N."/>
            <person name="Kyrpides N."/>
            <person name="Woyke T."/>
        </authorList>
    </citation>
    <scope>NUCLEOTIDE SEQUENCE</scope>
    <source>
        <strain evidence="3">CGMCC 1.10124</strain>
    </source>
</reference>
<accession>A0A3M0DSC1</accession>
<dbReference type="RefSeq" id="WP_121918920.1">
    <property type="nucleotide sequence ID" value="NZ_CP034145.1"/>
</dbReference>
<feature type="region of interest" description="Disordered" evidence="1">
    <location>
        <begin position="616"/>
        <end position="637"/>
    </location>
</feature>
<name>A0A3M0DSC1_9EURY</name>
<reference evidence="3 4" key="1">
    <citation type="journal article" date="2015" name="Stand. Genomic Sci.">
        <title>Genomic Encyclopedia of Bacterial and Archaeal Type Strains, Phase III: the genomes of soil and plant-associated and newly described type strains.</title>
        <authorList>
            <person name="Whitman W.B."/>
            <person name="Woyke T."/>
            <person name="Klenk H.P."/>
            <person name="Zhou Y."/>
            <person name="Lilburn T.G."/>
            <person name="Beck B.J."/>
            <person name="De Vos P."/>
            <person name="Vandamme P."/>
            <person name="Eisen J.A."/>
            <person name="Garrity G."/>
            <person name="Hugenholtz P."/>
            <person name="Kyrpides N.C."/>
        </authorList>
    </citation>
    <scope>NUCLEOTIDE SEQUENCE [LARGE SCALE GENOMIC DNA]</scope>
    <source>
        <strain evidence="3 4">CGMCC 1.10124</strain>
    </source>
</reference>
<proteinExistence type="predicted"/>
<dbReference type="KEGG" id="haer:DU502_08305"/>
<sequence length="637" mass="67088">MTDDAYNLSRRKALAALGAIGAASAGTGLGTSAFFSDQETFENNRLVAGTLDMKVSWAEHYSDWSEDEAQYAHMEGGELVIDDLDGFMAATLQEQYPPGGLGPNEDPCDVLADVPEDLDLGGQPRPLIDIEDVKPGDFGEVTFDFALCDNPGYLWMNGELLENAENGLTEPEADDPDEGDVMNAGFGAGLAGLVGSLAASRLDTEPDADGDDGIVTRKNALRTATGAGFATLGVGAFAGSAAAAEGDVLGAADLPGHSVGVGIGFDGTYVYTLDGLQSSTLQVYTPTPGGSEASPVTATLVAEKNIVTGGGSPVFISTVDWDQGRERLWAADNGGGAHLIDVGDPTDGSEDAIAEFQFSAPSGLIDGLAYDGNGDTIWWSQDVQPTLYHFEADGTQIETITPTDQNGNPMGISGVATGVDVNGRPTLYVGNHTGAERIIRIYADDGTYISDFETPQGRIEDLACDPNTYDTTALLTMDAFDDTYFAFEIPEGSCLVGGVEEPQPPEEGIGELADALQVTIWYDDDCDNILDDTEEVVFEGSLADAMVQLGTGNGIPLAGDIDAAQGGGTGRNCYSATQRHCIGFRWDLPVDHANEIQSDSVRFDLGFYTEQCRHNDGSGMGVLNEEELEEEEEENGA</sequence>
<dbReference type="InterPro" id="IPR006311">
    <property type="entry name" value="TAT_signal"/>
</dbReference>
<dbReference type="InterPro" id="IPR011044">
    <property type="entry name" value="Quino_amine_DH_bsu"/>
</dbReference>
<protein>
    <submittedName>
        <fullName evidence="3">Putative ribosomally synthesized peptide with SipW-like signal peptide</fullName>
    </submittedName>
</protein>
<dbReference type="Proteomes" id="UP000277326">
    <property type="component" value="Unassembled WGS sequence"/>
</dbReference>
<organism evidence="3 4">
    <name type="scientific">Haloplanus aerogenes</name>
    <dbReference type="NCBI Taxonomy" id="660522"/>
    <lineage>
        <taxon>Archaea</taxon>
        <taxon>Methanobacteriati</taxon>
        <taxon>Methanobacteriota</taxon>
        <taxon>Stenosarchaea group</taxon>
        <taxon>Halobacteria</taxon>
        <taxon>Halobacteriales</taxon>
        <taxon>Haloferacaceae</taxon>
        <taxon>Haloplanus</taxon>
    </lineage>
</organism>
<evidence type="ECO:0000313" key="2">
    <source>
        <dbReference type="EMBL" id="AZH25382.1"/>
    </source>
</evidence>
<feature type="compositionally biased region" description="Acidic residues" evidence="1">
    <location>
        <begin position="624"/>
        <end position="637"/>
    </location>
</feature>
<dbReference type="AlphaFoldDB" id="A0A3M0DSC1"/>